<dbReference type="EMBL" id="JAVFWL010000003">
    <property type="protein sequence ID" value="KAK6741432.1"/>
    <property type="molecule type" value="Genomic_DNA"/>
</dbReference>
<organism evidence="1 2">
    <name type="scientific">Necator americanus</name>
    <name type="common">Human hookworm</name>
    <dbReference type="NCBI Taxonomy" id="51031"/>
    <lineage>
        <taxon>Eukaryota</taxon>
        <taxon>Metazoa</taxon>
        <taxon>Ecdysozoa</taxon>
        <taxon>Nematoda</taxon>
        <taxon>Chromadorea</taxon>
        <taxon>Rhabditida</taxon>
        <taxon>Rhabditina</taxon>
        <taxon>Rhabditomorpha</taxon>
        <taxon>Strongyloidea</taxon>
        <taxon>Ancylostomatidae</taxon>
        <taxon>Bunostominae</taxon>
        <taxon>Necator</taxon>
    </lineage>
</organism>
<sequence length="222" mass="26493">MEIYHNQEWARDERYSSFWAYYLAVEKWRTDHARMAEIACRVTKDKKKPYHQRNKPVTPTKRRTKKVLSLRMETDAEHITEQNVVHKEVASSSVSVDVEEMSEEMVAFFRKTIEHRKSRAAEKAEKERIEAEQRGQEDEHWIRLNDDDYVMADKIGVYGIERRTFATPDEAAKTQLRRENARKMYGEASERILAMETLVDMRFEQEYAKKRPPLWPNIPLKL</sequence>
<name>A0ABR1CU94_NECAM</name>
<dbReference type="PANTHER" id="PTHR16238:SF7">
    <property type="entry name" value="GEM-ASSOCIATED PROTEIN 8"/>
    <property type="match status" value="1"/>
</dbReference>
<dbReference type="PANTHER" id="PTHR16238">
    <property type="entry name" value="GEM-ASSOCIATED PROTEIN 8"/>
    <property type="match status" value="1"/>
</dbReference>
<reference evidence="1 2" key="1">
    <citation type="submission" date="2023-08" db="EMBL/GenBank/DDBJ databases">
        <title>A Necator americanus chromosomal reference genome.</title>
        <authorList>
            <person name="Ilik V."/>
            <person name="Petrzelkova K.J."/>
            <person name="Pardy F."/>
            <person name="Fuh T."/>
            <person name="Niatou-Singa F.S."/>
            <person name="Gouil Q."/>
            <person name="Baker L."/>
            <person name="Ritchie M.E."/>
            <person name="Jex A.R."/>
            <person name="Gazzola D."/>
            <person name="Li H."/>
            <person name="Toshio Fujiwara R."/>
            <person name="Zhan B."/>
            <person name="Aroian R.V."/>
            <person name="Pafco B."/>
            <person name="Schwarz E.M."/>
        </authorList>
    </citation>
    <scope>NUCLEOTIDE SEQUENCE [LARGE SCALE GENOMIC DNA]</scope>
    <source>
        <strain evidence="1 2">Aroian</strain>
        <tissue evidence="1">Whole animal</tissue>
    </source>
</reference>
<protein>
    <recommendedName>
        <fullName evidence="3">Gem-associated protein 8</fullName>
    </recommendedName>
</protein>
<dbReference type="Proteomes" id="UP001303046">
    <property type="component" value="Unassembled WGS sequence"/>
</dbReference>
<dbReference type="InterPro" id="IPR034754">
    <property type="entry name" value="GEMIN8"/>
</dbReference>
<proteinExistence type="predicted"/>
<evidence type="ECO:0000313" key="2">
    <source>
        <dbReference type="Proteomes" id="UP001303046"/>
    </source>
</evidence>
<evidence type="ECO:0000313" key="1">
    <source>
        <dbReference type="EMBL" id="KAK6741432.1"/>
    </source>
</evidence>
<gene>
    <name evidence="1" type="primary">Necator_chrIII.g10110</name>
    <name evidence="1" type="ORF">RB195_009345</name>
</gene>
<comment type="caution">
    <text evidence="1">The sequence shown here is derived from an EMBL/GenBank/DDBJ whole genome shotgun (WGS) entry which is preliminary data.</text>
</comment>
<evidence type="ECO:0008006" key="3">
    <source>
        <dbReference type="Google" id="ProtNLM"/>
    </source>
</evidence>
<keyword evidence="2" id="KW-1185">Reference proteome</keyword>
<dbReference type="Pfam" id="PF15348">
    <property type="entry name" value="GEMIN8"/>
    <property type="match status" value="1"/>
</dbReference>
<accession>A0ABR1CU94</accession>